<accession>A0A7C9CV79</accession>
<evidence type="ECO:0000256" key="1">
    <source>
        <dbReference type="SAM" id="SignalP"/>
    </source>
</evidence>
<keyword evidence="1" id="KW-0732">Signal</keyword>
<organism evidence="2">
    <name type="scientific">Opuntia streptacantha</name>
    <name type="common">Prickly pear cactus</name>
    <name type="synonym">Opuntia cardona</name>
    <dbReference type="NCBI Taxonomy" id="393608"/>
    <lineage>
        <taxon>Eukaryota</taxon>
        <taxon>Viridiplantae</taxon>
        <taxon>Streptophyta</taxon>
        <taxon>Embryophyta</taxon>
        <taxon>Tracheophyta</taxon>
        <taxon>Spermatophyta</taxon>
        <taxon>Magnoliopsida</taxon>
        <taxon>eudicotyledons</taxon>
        <taxon>Gunneridae</taxon>
        <taxon>Pentapetalae</taxon>
        <taxon>Caryophyllales</taxon>
        <taxon>Cactineae</taxon>
        <taxon>Cactaceae</taxon>
        <taxon>Opuntioideae</taxon>
        <taxon>Opuntia</taxon>
    </lineage>
</organism>
<evidence type="ECO:0008006" key="3">
    <source>
        <dbReference type="Google" id="ProtNLM"/>
    </source>
</evidence>
<evidence type="ECO:0000313" key="2">
    <source>
        <dbReference type="EMBL" id="MBA4626482.1"/>
    </source>
</evidence>
<dbReference type="EMBL" id="GISG01056762">
    <property type="protein sequence ID" value="MBA4626482.1"/>
    <property type="molecule type" value="Transcribed_RNA"/>
</dbReference>
<feature type="signal peptide" evidence="1">
    <location>
        <begin position="1"/>
        <end position="16"/>
    </location>
</feature>
<sequence length="100" mass="11433">MVIVVVLLMRLRPLHLQKVIPPRRLFRAAGNVKTQAECLVMERGKCWGTGRLRTKLIVPWTFCECGRRHDEARHCSSRCNRGFGATIVLLTNIQILYGVC</sequence>
<feature type="chain" id="PRO_5028324295" description="Secreted protein" evidence="1">
    <location>
        <begin position="17"/>
        <end position="100"/>
    </location>
</feature>
<name>A0A7C9CV79_OPUST</name>
<reference evidence="2" key="1">
    <citation type="journal article" date="2013" name="J. Plant Res.">
        <title>Effect of fungi and light on seed germination of three Opuntia species from semiarid lands of central Mexico.</title>
        <authorList>
            <person name="Delgado-Sanchez P."/>
            <person name="Jimenez-Bremont J.F."/>
            <person name="Guerrero-Gonzalez Mde L."/>
            <person name="Flores J."/>
        </authorList>
    </citation>
    <scope>NUCLEOTIDE SEQUENCE</scope>
    <source>
        <tissue evidence="2">Cladode</tissue>
    </source>
</reference>
<reference evidence="2" key="2">
    <citation type="submission" date="2020-07" db="EMBL/GenBank/DDBJ databases">
        <authorList>
            <person name="Vera ALvarez R."/>
            <person name="Arias-Moreno D.M."/>
            <person name="Jimenez-Jacinto V."/>
            <person name="Jimenez-Bremont J.F."/>
            <person name="Swaminathan K."/>
            <person name="Moose S.P."/>
            <person name="Guerrero-Gonzalez M.L."/>
            <person name="Marino-Ramirez L."/>
            <person name="Landsman D."/>
            <person name="Rodriguez-Kessler M."/>
            <person name="Delgado-Sanchez P."/>
        </authorList>
    </citation>
    <scope>NUCLEOTIDE SEQUENCE</scope>
    <source>
        <tissue evidence="2">Cladode</tissue>
    </source>
</reference>
<protein>
    <recommendedName>
        <fullName evidence="3">Secreted protein</fullName>
    </recommendedName>
</protein>
<dbReference type="AlphaFoldDB" id="A0A7C9CV79"/>
<proteinExistence type="predicted"/>